<comment type="function">
    <text evidence="5">Key component of the ribosome quality control system (RQC), a ribosome-associated complex that mediates the extraction of incompletely synthesized nascent chains from stalled ribosomes and their subsequent degradation. RqcH recruits Ala-charged tRNA, and with RqcP directs the elongation of stalled nascent chains on 50S ribosomal subunits, leading to non-templated C-terminal alanine extensions (Ala tail). The Ala tail promotes nascent chain degradation. May add between 1 and at least 8 Ala residues. Binds to stalled 50S ribosomal subunits.</text>
</comment>
<evidence type="ECO:0000256" key="1">
    <source>
        <dbReference type="ARBA" id="ARBA00022555"/>
    </source>
</evidence>
<feature type="coiled-coil region" evidence="5">
    <location>
        <begin position="397"/>
        <end position="424"/>
    </location>
</feature>
<dbReference type="InterPro" id="IPR010979">
    <property type="entry name" value="Ribosomal_uS13-like_H2TH"/>
</dbReference>
<comment type="subunit">
    <text evidence="5">Associates with stalled 50S ribosomal subunits. Binds to RqcP.</text>
</comment>
<dbReference type="RefSeq" id="WP_072723944.1">
    <property type="nucleotide sequence ID" value="NZ_FQXH01000007.1"/>
</dbReference>
<keyword evidence="5" id="KW-0175">Coiled coil</keyword>
<dbReference type="GO" id="GO:0043023">
    <property type="term" value="F:ribosomal large subunit binding"/>
    <property type="evidence" value="ECO:0007669"/>
    <property type="project" value="UniProtKB-UniRule"/>
</dbReference>
<accession>A0A1M5Q6W2</accession>
<sequence>MALDGIVINSLIKELSSKLTGGKIDKIYQPEDDELLLNIRNEGTNYKLLLSSNSSNPRAYITNTYNKENPIKAPMFCMVLRKHIQNGKIVNIHQPDFERIIRITIESLDELKIKKTKDLIIEIMGKHSNIILVDNEENKILDSIKRIPLSISRYRQVLPGQKYVNPPSQNKLNPLNEISQEKFINTLINNKKELYKAIYSSFKGISPLIAKEICFRSNIDIDINTNYIDKKDFSSLYSAFTRLFKQIKNNIFYPCIAIDKRLNKVIDFSCIKITMYNHYSFIENDSISFILDKYYYEKDIKERINQKSQNLRKNISNKLDRLYNKLKKQKEELLESENADIYKTYGELITSYIYMIKKGMSEIDVVNFYNPDGENIKIKLDKKLTPSENAQKYFKKYNKLKHAAIELKHQLKITNEEIEYLENILFNINNCENLDELEEIKEELIKTGYIKGKNSNKNKDKNKLKTSPYEFISSDGFKIYVGKNNKQNDYLTLKMASSDDIWLHTKNIPGSHVIIKSEGKEVPENTIFEGAMLAAYFSKAKMSSQVPVDYTKKKNIKKPNGAKPGMVIYETNNTIYVTPSEEYIIKIKNNKENE</sequence>
<evidence type="ECO:0000256" key="4">
    <source>
        <dbReference type="ARBA" id="ARBA00022917"/>
    </source>
</evidence>
<evidence type="ECO:0000313" key="8">
    <source>
        <dbReference type="Proteomes" id="UP000242520"/>
    </source>
</evidence>
<evidence type="ECO:0000259" key="6">
    <source>
        <dbReference type="Pfam" id="PF05670"/>
    </source>
</evidence>
<dbReference type="EMBL" id="FQXH01000007">
    <property type="protein sequence ID" value="SHH09904.1"/>
    <property type="molecule type" value="Genomic_DNA"/>
</dbReference>
<keyword evidence="2 5" id="KW-0699">rRNA-binding</keyword>
<dbReference type="Pfam" id="PF05833">
    <property type="entry name" value="NFACT_N"/>
    <property type="match status" value="1"/>
</dbReference>
<keyword evidence="4 5" id="KW-0648">Protein biosynthesis</keyword>
<dbReference type="SUPFAM" id="SSF46946">
    <property type="entry name" value="S13-like H2TH domain"/>
    <property type="match status" value="1"/>
</dbReference>
<dbReference type="HAMAP" id="MF_00844_B">
    <property type="entry name" value="RqcH_B"/>
    <property type="match status" value="1"/>
</dbReference>
<feature type="domain" description="NFACT RNA-binding" evidence="6">
    <location>
        <begin position="469"/>
        <end position="563"/>
    </location>
</feature>
<reference evidence="8" key="1">
    <citation type="submission" date="2016-11" db="EMBL/GenBank/DDBJ databases">
        <authorList>
            <person name="Varghese N."/>
            <person name="Submissions S."/>
        </authorList>
    </citation>
    <scope>NUCLEOTIDE SEQUENCE [LARGE SCALE GENOMIC DNA]</scope>
    <source>
        <strain evidence="8">DSM 15285</strain>
    </source>
</reference>
<dbReference type="FunFam" id="2.30.310.10:FF:000004">
    <property type="entry name" value="Fibronectin-binding protein A"/>
    <property type="match status" value="1"/>
</dbReference>
<dbReference type="PANTHER" id="PTHR15239:SF6">
    <property type="entry name" value="RIBOSOME QUALITY CONTROL COMPLEX SUBUNIT NEMF"/>
    <property type="match status" value="1"/>
</dbReference>
<dbReference type="STRING" id="1123350.SAMN02744040_00840"/>
<dbReference type="GO" id="GO:0072344">
    <property type="term" value="P:rescue of stalled ribosome"/>
    <property type="evidence" value="ECO:0007669"/>
    <property type="project" value="UniProtKB-UniRule"/>
</dbReference>
<dbReference type="Pfam" id="PF05670">
    <property type="entry name" value="NFACT-R_1"/>
    <property type="match status" value="1"/>
</dbReference>
<dbReference type="OrthoDB" id="9766163at2"/>
<gene>
    <name evidence="5" type="primary">rqcH</name>
    <name evidence="7" type="ORF">SAMN02744040_00840</name>
</gene>
<dbReference type="Gene3D" id="1.10.8.50">
    <property type="match status" value="1"/>
</dbReference>
<keyword evidence="3 5" id="KW-0694">RNA-binding</keyword>
<feature type="coiled-coil region" evidence="5">
    <location>
        <begin position="301"/>
        <end position="339"/>
    </location>
</feature>
<dbReference type="InterPro" id="IPR008532">
    <property type="entry name" value="NFACT_RNA-bd"/>
</dbReference>
<proteinExistence type="inferred from homology"/>
<evidence type="ECO:0000313" key="7">
    <source>
        <dbReference type="EMBL" id="SHH09904.1"/>
    </source>
</evidence>
<keyword evidence="8" id="KW-1185">Reference proteome</keyword>
<evidence type="ECO:0000256" key="3">
    <source>
        <dbReference type="ARBA" id="ARBA00022884"/>
    </source>
</evidence>
<dbReference type="PANTHER" id="PTHR15239">
    <property type="entry name" value="NUCLEAR EXPORT MEDIATOR FACTOR NEMF"/>
    <property type="match status" value="1"/>
</dbReference>
<dbReference type="Proteomes" id="UP000242520">
    <property type="component" value="Unassembled WGS sequence"/>
</dbReference>
<evidence type="ECO:0000256" key="2">
    <source>
        <dbReference type="ARBA" id="ARBA00022730"/>
    </source>
</evidence>
<keyword evidence="1 5" id="KW-0820">tRNA-binding</keyword>
<dbReference type="GO" id="GO:0000049">
    <property type="term" value="F:tRNA binding"/>
    <property type="evidence" value="ECO:0007669"/>
    <property type="project" value="UniProtKB-UniRule"/>
</dbReference>
<dbReference type="InterPro" id="IPR043682">
    <property type="entry name" value="RqcH_bacterial"/>
</dbReference>
<dbReference type="GO" id="GO:0019843">
    <property type="term" value="F:rRNA binding"/>
    <property type="evidence" value="ECO:0007669"/>
    <property type="project" value="UniProtKB-UniRule"/>
</dbReference>
<dbReference type="AlphaFoldDB" id="A0A1M5Q6W2"/>
<dbReference type="GO" id="GO:1990112">
    <property type="term" value="C:RQC complex"/>
    <property type="evidence" value="ECO:0007669"/>
    <property type="project" value="TreeGrafter"/>
</dbReference>
<protein>
    <recommendedName>
        <fullName evidence="5">Rqc2 homolog RqcH</fullName>
        <shortName evidence="5">RqcH</shortName>
    </recommendedName>
</protein>
<name>A0A1M5Q6W2_9FIRM</name>
<organism evidence="7 8">
    <name type="scientific">Tepidibacter thalassicus DSM 15285</name>
    <dbReference type="NCBI Taxonomy" id="1123350"/>
    <lineage>
        <taxon>Bacteria</taxon>
        <taxon>Bacillati</taxon>
        <taxon>Bacillota</taxon>
        <taxon>Clostridia</taxon>
        <taxon>Peptostreptococcales</taxon>
        <taxon>Peptostreptococcaceae</taxon>
        <taxon>Tepidibacter</taxon>
    </lineage>
</organism>
<dbReference type="InterPro" id="IPR051608">
    <property type="entry name" value="RQC_Subunit_NEMF"/>
</dbReference>
<dbReference type="Gene3D" id="2.30.310.10">
    <property type="entry name" value="ibrinogen binding protein from staphylococcus aureus domain"/>
    <property type="match status" value="1"/>
</dbReference>
<evidence type="ECO:0000256" key="5">
    <source>
        <dbReference type="HAMAP-Rule" id="MF_00844"/>
    </source>
</evidence>
<comment type="similarity">
    <text evidence="5">Belongs to the NEMF family.</text>
</comment>